<accession>Q72ST2</accession>
<reference evidence="2 3" key="1">
    <citation type="journal article" date="2004" name="J. Bacteriol.">
        <title>Comparative genomics of two Leptospira interrogans serovars reveals novel insights into physiology and pathogenesis.</title>
        <authorList>
            <person name="Nascimento A.L."/>
            <person name="Ko A.I."/>
            <person name="Martins E.A."/>
            <person name="Monteiro-Vitorello C.B."/>
            <person name="Ho P.L."/>
            <person name="Haake D.A."/>
            <person name="Verjovski-Almeida S."/>
            <person name="Hartskeerl R.A."/>
            <person name="Marques M.V."/>
            <person name="Oliveira M.C."/>
            <person name="Menck C.F."/>
            <person name="Leite L.C."/>
            <person name="Carrer H."/>
            <person name="Coutinho L.L."/>
            <person name="Degrave W.M."/>
            <person name="Dellagostin O.A."/>
            <person name="El-Dorry H."/>
            <person name="Ferro E.S."/>
            <person name="Ferro M.I."/>
            <person name="Furlan L.R."/>
            <person name="Gamberini M."/>
            <person name="Giglioti E.A."/>
            <person name="Goes-Neto A."/>
            <person name="Goldman G.H."/>
            <person name="Goldman M.H."/>
            <person name="Harakava R."/>
            <person name="Jeronimo S.M."/>
            <person name="Junqueira-De-Azevedo I.L."/>
            <person name="Kimura E.T."/>
            <person name="Kuramae E.E."/>
            <person name="Lemos E.G."/>
            <person name="Lemos M.V."/>
            <person name="Marino C.L."/>
            <person name="Nunes L.R."/>
            <person name="De Oliveira R.C."/>
            <person name="Pereira G.G."/>
            <person name="Reis M.S."/>
            <person name="Schriefer A."/>
            <person name="Siqueira W.J."/>
            <person name="Sommer P."/>
            <person name="Tsai S.M."/>
            <person name="Simpson A.J."/>
            <person name="Ferro J.A."/>
            <person name="Camargo L.E."/>
            <person name="Kitajima J.P."/>
            <person name="Setubal J.C."/>
            <person name="Van Sluys M.A."/>
        </authorList>
    </citation>
    <scope>NUCLEOTIDE SEQUENCE [LARGE SCALE GENOMIC DNA]</scope>
    <source>
        <strain evidence="2 3">Fiocruz L1-130</strain>
    </source>
</reference>
<proteinExistence type="predicted"/>
<sequence length="149" mass="16792">MNIILKINFILLCGYISNSKIKINFIGSYFMKEQKIRLRNAFLIGTIVAILEGLLVFSADPTASMWTLIQGMLFWFSCGFVVTLAEIGFSKMFSSILLTELLNLPWYIDLVVIPKHYSHLIPLIIASLVFGGMIGFLNQILKTPVLKSN</sequence>
<name>Q72ST2_LEPIC</name>
<feature type="transmembrane region" description="Helical" evidence="1">
    <location>
        <begin position="120"/>
        <end position="141"/>
    </location>
</feature>
<keyword evidence="1" id="KW-1133">Transmembrane helix</keyword>
<dbReference type="AlphaFoldDB" id="Q72ST2"/>
<keyword evidence="1" id="KW-0812">Transmembrane</keyword>
<feature type="transmembrane region" description="Helical" evidence="1">
    <location>
        <begin position="92"/>
        <end position="108"/>
    </location>
</feature>
<feature type="transmembrane region" description="Helical" evidence="1">
    <location>
        <begin position="65"/>
        <end position="85"/>
    </location>
</feature>
<dbReference type="KEGG" id="lic:LIC_11293"/>
<evidence type="ECO:0000313" key="3">
    <source>
        <dbReference type="Proteomes" id="UP000007037"/>
    </source>
</evidence>
<dbReference type="Proteomes" id="UP000007037">
    <property type="component" value="Chromosome I"/>
</dbReference>
<protein>
    <submittedName>
        <fullName evidence="2">Uncharacterized protein</fullName>
    </submittedName>
</protein>
<dbReference type="EMBL" id="AE016823">
    <property type="protein sequence ID" value="AAS69896.1"/>
    <property type="molecule type" value="Genomic_DNA"/>
</dbReference>
<dbReference type="HOGENOM" id="CLU_146650_0_0_12"/>
<evidence type="ECO:0000313" key="2">
    <source>
        <dbReference type="EMBL" id="AAS69896.1"/>
    </source>
</evidence>
<gene>
    <name evidence="2" type="ordered locus">LIC_11293</name>
</gene>
<feature type="transmembrane region" description="Helical" evidence="1">
    <location>
        <begin position="41"/>
        <end position="59"/>
    </location>
</feature>
<evidence type="ECO:0000256" key="1">
    <source>
        <dbReference type="SAM" id="Phobius"/>
    </source>
</evidence>
<organism evidence="2 3">
    <name type="scientific">Leptospira interrogans serogroup Icterohaemorrhagiae serovar copenhageni (strain Fiocruz L1-130)</name>
    <dbReference type="NCBI Taxonomy" id="267671"/>
    <lineage>
        <taxon>Bacteria</taxon>
        <taxon>Pseudomonadati</taxon>
        <taxon>Spirochaetota</taxon>
        <taxon>Spirochaetia</taxon>
        <taxon>Leptospirales</taxon>
        <taxon>Leptospiraceae</taxon>
        <taxon>Leptospira</taxon>
    </lineage>
</organism>
<keyword evidence="1" id="KW-0472">Membrane</keyword>